<feature type="transmembrane region" description="Helical" evidence="1">
    <location>
        <begin position="45"/>
        <end position="64"/>
    </location>
</feature>
<evidence type="ECO:0000313" key="2">
    <source>
        <dbReference type="EMBL" id="SBP35781.1"/>
    </source>
</evidence>
<feature type="transmembrane region" description="Helical" evidence="1">
    <location>
        <begin position="13"/>
        <end position="33"/>
    </location>
</feature>
<feature type="non-terminal residue" evidence="2">
    <location>
        <position position="1"/>
    </location>
</feature>
<evidence type="ECO:0000256" key="1">
    <source>
        <dbReference type="SAM" id="Phobius"/>
    </source>
</evidence>
<organism evidence="2">
    <name type="scientific">Iconisemion striatum</name>
    <dbReference type="NCBI Taxonomy" id="60296"/>
    <lineage>
        <taxon>Eukaryota</taxon>
        <taxon>Metazoa</taxon>
        <taxon>Chordata</taxon>
        <taxon>Craniata</taxon>
        <taxon>Vertebrata</taxon>
        <taxon>Euteleostomi</taxon>
        <taxon>Actinopterygii</taxon>
        <taxon>Neopterygii</taxon>
        <taxon>Teleostei</taxon>
        <taxon>Neoteleostei</taxon>
        <taxon>Acanthomorphata</taxon>
        <taxon>Ovalentaria</taxon>
        <taxon>Atherinomorphae</taxon>
        <taxon>Cyprinodontiformes</taxon>
        <taxon>Nothobranchiidae</taxon>
        <taxon>Iconisemion</taxon>
    </lineage>
</organism>
<dbReference type="AlphaFoldDB" id="A0A1A7Z090"/>
<keyword evidence="1" id="KW-0812">Transmembrane</keyword>
<reference evidence="2" key="1">
    <citation type="submission" date="2016-05" db="EMBL/GenBank/DDBJ databases">
        <authorList>
            <person name="Lavstsen T."/>
            <person name="Jespersen J.S."/>
        </authorList>
    </citation>
    <scope>NUCLEOTIDE SEQUENCE</scope>
    <source>
        <tissue evidence="2">Brain</tissue>
    </source>
</reference>
<keyword evidence="1" id="KW-0472">Membrane</keyword>
<sequence>FTLLLNCVTPFCAGVLLVFFYYIYQLLYLFIIFQRSVDGMCKCSFFIYKYFIYCVICHFLPQSVRSCNGGR</sequence>
<gene>
    <name evidence="2" type="primary">BX927253.1</name>
</gene>
<dbReference type="EMBL" id="HADX01013549">
    <property type="protein sequence ID" value="SBP35781.1"/>
    <property type="molecule type" value="Transcribed_RNA"/>
</dbReference>
<proteinExistence type="predicted"/>
<protein>
    <submittedName>
        <fullName evidence="2">Uncharacterized protein</fullName>
    </submittedName>
</protein>
<reference evidence="2" key="2">
    <citation type="submission" date="2016-06" db="EMBL/GenBank/DDBJ databases">
        <title>The genome of a short-lived fish provides insights into sex chromosome evolution and the genetic control of aging.</title>
        <authorList>
            <person name="Reichwald K."/>
            <person name="Felder M."/>
            <person name="Petzold A."/>
            <person name="Koch P."/>
            <person name="Groth M."/>
            <person name="Platzer M."/>
        </authorList>
    </citation>
    <scope>NUCLEOTIDE SEQUENCE</scope>
    <source>
        <tissue evidence="2">Brain</tissue>
    </source>
</reference>
<accession>A0A1A7Z090</accession>
<keyword evidence="1" id="KW-1133">Transmembrane helix</keyword>
<name>A0A1A7Z090_9TELE</name>